<dbReference type="InterPro" id="IPR026392">
    <property type="entry name" value="Exo/Archaeosortase_dom"/>
</dbReference>
<feature type="transmembrane region" description="Helical" evidence="8">
    <location>
        <begin position="83"/>
        <end position="101"/>
    </location>
</feature>
<dbReference type="Pfam" id="PF11984">
    <property type="entry name" value="DUF3485"/>
    <property type="match status" value="1"/>
</dbReference>
<dbReference type="NCBIfam" id="TIGR02602">
    <property type="entry name" value="8TM_EpsH"/>
    <property type="match status" value="1"/>
</dbReference>
<feature type="transmembrane region" description="Helical" evidence="8">
    <location>
        <begin position="133"/>
        <end position="154"/>
    </location>
</feature>
<gene>
    <name evidence="10" type="ORF">ROH8110_02043</name>
</gene>
<name>A0A1X6Z4M1_9RHOB</name>
<feature type="transmembrane region" description="Helical" evidence="8">
    <location>
        <begin position="225"/>
        <end position="245"/>
    </location>
</feature>
<keyword evidence="11" id="KW-1185">Reference proteome</keyword>
<dbReference type="Proteomes" id="UP000193207">
    <property type="component" value="Unassembled WGS sequence"/>
</dbReference>
<feature type="transmembrane region" description="Helical" evidence="8">
    <location>
        <begin position="320"/>
        <end position="339"/>
    </location>
</feature>
<keyword evidence="7 8" id="KW-0472">Membrane</keyword>
<dbReference type="AlphaFoldDB" id="A0A1X6Z4M1"/>
<evidence type="ECO:0000259" key="9">
    <source>
        <dbReference type="Pfam" id="PF11984"/>
    </source>
</evidence>
<dbReference type="InterPro" id="IPR014263">
    <property type="entry name" value="Methanolan_biosynth_EpsI"/>
</dbReference>
<feature type="transmembrane region" description="Helical" evidence="8">
    <location>
        <begin position="199"/>
        <end position="218"/>
    </location>
</feature>
<proteinExistence type="predicted"/>
<evidence type="ECO:0000256" key="5">
    <source>
        <dbReference type="ARBA" id="ARBA00022801"/>
    </source>
</evidence>
<dbReference type="Pfam" id="PF09721">
    <property type="entry name" value="Exosortase_EpsH"/>
    <property type="match status" value="1"/>
</dbReference>
<keyword evidence="5" id="KW-0378">Hydrolase</keyword>
<reference evidence="10 11" key="1">
    <citation type="submission" date="2017-03" db="EMBL/GenBank/DDBJ databases">
        <authorList>
            <person name="Afonso C.L."/>
            <person name="Miller P.J."/>
            <person name="Scott M.A."/>
            <person name="Spackman E."/>
            <person name="Goraichik I."/>
            <person name="Dimitrov K.M."/>
            <person name="Suarez D.L."/>
            <person name="Swayne D.E."/>
        </authorList>
    </citation>
    <scope>NUCLEOTIDE SEQUENCE [LARGE SCALE GENOMIC DNA]</scope>
    <source>
        <strain evidence="10 11">CECT 8110</strain>
    </source>
</reference>
<keyword evidence="6 8" id="KW-1133">Transmembrane helix</keyword>
<keyword evidence="3" id="KW-0645">Protease</keyword>
<evidence type="ECO:0000256" key="2">
    <source>
        <dbReference type="ARBA" id="ARBA00022475"/>
    </source>
</evidence>
<dbReference type="NCBIfam" id="TIGR02914">
    <property type="entry name" value="EpsI_fam"/>
    <property type="match status" value="1"/>
</dbReference>
<evidence type="ECO:0000256" key="7">
    <source>
        <dbReference type="ARBA" id="ARBA00023136"/>
    </source>
</evidence>
<evidence type="ECO:0000313" key="11">
    <source>
        <dbReference type="Proteomes" id="UP000193207"/>
    </source>
</evidence>
<evidence type="ECO:0000256" key="3">
    <source>
        <dbReference type="ARBA" id="ARBA00022670"/>
    </source>
</evidence>
<dbReference type="InterPro" id="IPR019127">
    <property type="entry name" value="Exosortase"/>
</dbReference>
<sequence>MSDTGSISRFSRVSGDYFHWGSLWLLLATLAAGLFFWEGIAELLAAWKMPEYSHGPLIPVLSALLFLRQLKTVPVNDGPVHDRWPGVILLIVAVLLGAAGKMIDIPDIVAYALILWVGAVLLISFGWKTGKHFWPPVVHLVYMLPLPGAIYYGLSTYLQGISSELGVYFLQLMRVPVYLEGNIIDLGVFKLQVAEACSGLRYLFPILSFSYIFAVLYQGPILHKALLLISAAPITVFMNSVRIAIAGWIVNNYGMEHVEGFSHFFQGWVIFISCVLILFVFAWLLVKLRRDRIGLIQALDLETEGLGTQAKRIGLVRPSVALIFAAVLVGGLAAGWQALPKREAAVVERDPLVLFPPKVGDWAATAHGALDPAIENALNADDYLSATLAQAGMAQNVELFIAWYRDQSTGGVHSPEVCLPGAGWEIAKLEQIEVAANGRPDAPFSLNRAIIQKGVSRMLVYYWYEQQGERTASMYAAKMHLMMGKLRDGRDDSAIVRLITPIGEDESAQDAEARLQDSMQALLDKLPRFVPGA</sequence>
<evidence type="ECO:0000256" key="4">
    <source>
        <dbReference type="ARBA" id="ARBA00022692"/>
    </source>
</evidence>
<comment type="subcellular location">
    <subcellularLocation>
        <location evidence="1">Cell membrane</location>
        <topology evidence="1">Multi-pass membrane protein</topology>
    </subcellularLocation>
</comment>
<accession>A0A1X6Z4M1</accession>
<dbReference type="GO" id="GO:0006508">
    <property type="term" value="P:proteolysis"/>
    <property type="evidence" value="ECO:0007669"/>
    <property type="project" value="UniProtKB-KW"/>
</dbReference>
<feature type="domain" description="Methanolan biosynthesis EpsI" evidence="9">
    <location>
        <begin position="325"/>
        <end position="529"/>
    </location>
</feature>
<dbReference type="RefSeq" id="WP_085817618.1">
    <property type="nucleotide sequence ID" value="NZ_FWFU01000002.1"/>
</dbReference>
<feature type="transmembrane region" description="Helical" evidence="8">
    <location>
        <begin position="265"/>
        <end position="286"/>
    </location>
</feature>
<feature type="transmembrane region" description="Helical" evidence="8">
    <location>
        <begin position="108"/>
        <end position="127"/>
    </location>
</feature>
<keyword evidence="4 8" id="KW-0812">Transmembrane</keyword>
<dbReference type="NCBIfam" id="TIGR04178">
    <property type="entry name" value="exo_archaeo"/>
    <property type="match status" value="1"/>
</dbReference>
<protein>
    <submittedName>
        <fullName evidence="10">Transmembrane exosortase (Exosortase_EpsH)</fullName>
    </submittedName>
</protein>
<evidence type="ECO:0000313" key="10">
    <source>
        <dbReference type="EMBL" id="SLN38692.1"/>
    </source>
</evidence>
<dbReference type="EMBL" id="FWFU01000002">
    <property type="protein sequence ID" value="SLN38692.1"/>
    <property type="molecule type" value="Genomic_DNA"/>
</dbReference>
<dbReference type="GO" id="GO:0008233">
    <property type="term" value="F:peptidase activity"/>
    <property type="evidence" value="ECO:0007669"/>
    <property type="project" value="UniProtKB-KW"/>
</dbReference>
<evidence type="ECO:0000256" key="6">
    <source>
        <dbReference type="ARBA" id="ARBA00022989"/>
    </source>
</evidence>
<evidence type="ECO:0000256" key="1">
    <source>
        <dbReference type="ARBA" id="ARBA00004651"/>
    </source>
</evidence>
<dbReference type="InterPro" id="IPR013426">
    <property type="entry name" value="EpsH-like"/>
</dbReference>
<keyword evidence="2" id="KW-1003">Cell membrane</keyword>
<dbReference type="GO" id="GO:0005886">
    <property type="term" value="C:plasma membrane"/>
    <property type="evidence" value="ECO:0007669"/>
    <property type="project" value="UniProtKB-SubCell"/>
</dbReference>
<dbReference type="OrthoDB" id="9797363at2"/>
<evidence type="ECO:0000256" key="8">
    <source>
        <dbReference type="SAM" id="Phobius"/>
    </source>
</evidence>
<feature type="transmembrane region" description="Helical" evidence="8">
    <location>
        <begin position="20"/>
        <end position="40"/>
    </location>
</feature>
<dbReference type="InterPro" id="IPR026491">
    <property type="entry name" value="ExosortD_VPLPA"/>
</dbReference>
<organism evidence="10 11">
    <name type="scientific">Roseovarius halotolerans</name>
    <dbReference type="NCBI Taxonomy" id="505353"/>
    <lineage>
        <taxon>Bacteria</taxon>
        <taxon>Pseudomonadati</taxon>
        <taxon>Pseudomonadota</taxon>
        <taxon>Alphaproteobacteria</taxon>
        <taxon>Rhodobacterales</taxon>
        <taxon>Roseobacteraceae</taxon>
        <taxon>Roseovarius</taxon>
    </lineage>
</organism>
<dbReference type="NCBIfam" id="TIGR04152">
    <property type="entry name" value="exosort_VPLPA"/>
    <property type="match status" value="1"/>
</dbReference>